<sequence length="430" mass="49798">MSTGKVYTDKELCFFRLAKCVVDYSSAALRKVFKREWNKLYPNSRWRGNRRSGLQLVGKEIKSSSRLYLPSYSADYKRIKDNLEGGNTDDWDVTALFFVLKFSQALKPIRYGFRWKKINTAIYQIKEVKNALLSHLPKASLSRHKFERNVDILIQAVEDLLSRLDPLVEKLQTLRNENDFTTDGLLRYKQMLEDDYYNLILLDEDLKKLENIIQLQSSVRAGTRSIETCRDNRSRISRMRHRMSKLKREVESRSVDLFPSRSKPAIFRSVSVVLLARIKIRKAYILHALGQDIEAKREAAEAEILLSLSECYEDRAELHNAMANIILSGSKNAEADRKSVLLHLVKCIHYCGKGTVDKRVTIVQARLRMALVYLGYYHHGILEDVPSEDVRTAEIILEDVFEQSGRLSERSEVYCTYGQSHRQLEPGHQT</sequence>
<evidence type="ECO:0000313" key="2">
    <source>
        <dbReference type="Proteomes" id="UP001249851"/>
    </source>
</evidence>
<gene>
    <name evidence="1" type="ORF">P5673_029905</name>
</gene>
<dbReference type="EMBL" id="JARQWQ010000123">
    <property type="protein sequence ID" value="KAK2549649.1"/>
    <property type="molecule type" value="Genomic_DNA"/>
</dbReference>
<name>A0AAD9UTQ1_ACRCE</name>
<reference evidence="1" key="2">
    <citation type="journal article" date="2023" name="Science">
        <title>Genomic signatures of disease resistance in endangered staghorn corals.</title>
        <authorList>
            <person name="Vollmer S.V."/>
            <person name="Selwyn J.D."/>
            <person name="Despard B.A."/>
            <person name="Roesel C.L."/>
        </authorList>
    </citation>
    <scope>NUCLEOTIDE SEQUENCE</scope>
    <source>
        <strain evidence="1">K2</strain>
    </source>
</reference>
<keyword evidence="2" id="KW-1185">Reference proteome</keyword>
<reference evidence="1" key="1">
    <citation type="journal article" date="2023" name="G3 (Bethesda)">
        <title>Whole genome assembly and annotation of the endangered Caribbean coral Acropora cervicornis.</title>
        <authorList>
            <person name="Selwyn J.D."/>
            <person name="Vollmer S.V."/>
        </authorList>
    </citation>
    <scope>NUCLEOTIDE SEQUENCE</scope>
    <source>
        <strain evidence="1">K2</strain>
    </source>
</reference>
<dbReference type="Proteomes" id="UP001249851">
    <property type="component" value="Unassembled WGS sequence"/>
</dbReference>
<dbReference type="AlphaFoldDB" id="A0AAD9UTQ1"/>
<proteinExistence type="predicted"/>
<accession>A0AAD9UTQ1</accession>
<comment type="caution">
    <text evidence="1">The sequence shown here is derived from an EMBL/GenBank/DDBJ whole genome shotgun (WGS) entry which is preliminary data.</text>
</comment>
<organism evidence="1 2">
    <name type="scientific">Acropora cervicornis</name>
    <name type="common">Staghorn coral</name>
    <dbReference type="NCBI Taxonomy" id="6130"/>
    <lineage>
        <taxon>Eukaryota</taxon>
        <taxon>Metazoa</taxon>
        <taxon>Cnidaria</taxon>
        <taxon>Anthozoa</taxon>
        <taxon>Hexacorallia</taxon>
        <taxon>Scleractinia</taxon>
        <taxon>Astrocoeniina</taxon>
        <taxon>Acroporidae</taxon>
        <taxon>Acropora</taxon>
    </lineage>
</organism>
<evidence type="ECO:0000313" key="1">
    <source>
        <dbReference type="EMBL" id="KAK2549649.1"/>
    </source>
</evidence>
<protein>
    <submittedName>
        <fullName evidence="1">Uncharacterized protein</fullName>
    </submittedName>
</protein>